<dbReference type="KEGG" id="vg:28799455"/>
<dbReference type="EMBL" id="KU640380">
    <property type="protein sequence ID" value="AMQ66570.1"/>
    <property type="molecule type" value="Genomic_DNA"/>
</dbReference>
<dbReference type="SUPFAM" id="SSF57783">
    <property type="entry name" value="Zinc beta-ribbon"/>
    <property type="match status" value="1"/>
</dbReference>
<dbReference type="GeneID" id="28799455"/>
<dbReference type="RefSeq" id="YP_009275260.1">
    <property type="nucleotide sequence ID" value="NC_030925.1"/>
</dbReference>
<name>A0A142F1B3_9CAUD</name>
<evidence type="ECO:0000313" key="2">
    <source>
        <dbReference type="Proteomes" id="UP000201588"/>
    </source>
</evidence>
<dbReference type="OrthoDB" id="20944at10239"/>
<evidence type="ECO:0000313" key="1">
    <source>
        <dbReference type="EMBL" id="AMQ66570.1"/>
    </source>
</evidence>
<sequence length="69" mass="8078">MASGSKTKTAPTHLKCPKCNNTQTIYRKRSKLRGKNHIKHMYCFQCKETTGHIEVKEDIFLPEWLREDA</sequence>
<keyword evidence="2" id="KW-1185">Reference proteome</keyword>
<proteinExistence type="predicted"/>
<dbReference type="Proteomes" id="UP000201588">
    <property type="component" value="Segment"/>
</dbReference>
<accession>A0A142F1B3</accession>
<reference evidence="1 2" key="1">
    <citation type="submission" date="2016-01" db="EMBL/GenBank/DDBJ databases">
        <title>Isolation and characterization of bacteriophages from East Africa Rift Valley soda lakes.</title>
        <authorList>
            <person name="van Zyl L.J."/>
            <person name="Nemavhulani S."/>
            <person name="Cowan D.A."/>
            <person name="Trindade M.I."/>
        </authorList>
    </citation>
    <scope>NUCLEOTIDE SEQUENCE [LARGE SCALE GENOMIC DNA]</scope>
</reference>
<protein>
    <submittedName>
        <fullName evidence="1">Uncharacterized protein</fullName>
    </submittedName>
</protein>
<organism evidence="1 2">
    <name type="scientific">Bacillus phage Shbh1</name>
    <dbReference type="NCBI Taxonomy" id="1796992"/>
    <lineage>
        <taxon>Viruses</taxon>
        <taxon>Duplodnaviria</taxon>
        <taxon>Heunggongvirae</taxon>
        <taxon>Uroviricota</taxon>
        <taxon>Caudoviricetes</taxon>
        <taxon>Herelleviridae</taxon>
        <taxon>Bastillevirinae</taxon>
        <taxon>Shalavirus</taxon>
        <taxon>Shalavirus Shbh1</taxon>
    </lineage>
</organism>